<feature type="region of interest" description="Disordered" evidence="1">
    <location>
        <begin position="104"/>
        <end position="124"/>
    </location>
</feature>
<evidence type="ECO:0000256" key="1">
    <source>
        <dbReference type="SAM" id="MobiDB-lite"/>
    </source>
</evidence>
<evidence type="ECO:0000313" key="2">
    <source>
        <dbReference type="EMBL" id="GEU79989.1"/>
    </source>
</evidence>
<dbReference type="EMBL" id="BKCJ010007988">
    <property type="protein sequence ID" value="GEU79989.1"/>
    <property type="molecule type" value="Genomic_DNA"/>
</dbReference>
<gene>
    <name evidence="2" type="ORF">Tci_051967</name>
</gene>
<proteinExistence type="predicted"/>
<sequence>MEDTILELVEICRQKELYCMHDNVDDLIESALNFKLLSINSQHLNKEKQEVKNGVEQPAERRTRIVESLQNFRVIHKSSISLNNTSKISSVHAVAPILSTKEPEYSPSMGYEHPNTTSETESDEITKSGVEELYVEASLPDREIVSVEEENDVNVEEEEERLINVVKNDISDDSTNDPLLEEANLFLASDNSIPPDAEFDFELDAGEEISVVMNDELEYLDPGDEFDDDDYSSFMFVIYSKVFSFLLSAKSEDTIFDPVTPNFPITDSLIMENEHLDTIPETESDEFIKSSVENLVSIPSESEDFTDIESECDMPDCDDSQTTKFSTEFNPIHNEDLDSTPKNDRFDTKSYLLVSLLNRDESIPSGIDNDDSDSERDNLFLERLFHDDPIPLPDTLDFSYDVRVFPLLYLSGDFFNSSLLWE</sequence>
<dbReference type="AlphaFoldDB" id="A0A6L2N325"/>
<accession>A0A6L2N325</accession>
<name>A0A6L2N325_TANCI</name>
<comment type="caution">
    <text evidence="2">The sequence shown here is derived from an EMBL/GenBank/DDBJ whole genome shotgun (WGS) entry which is preliminary data.</text>
</comment>
<organism evidence="2">
    <name type="scientific">Tanacetum cinerariifolium</name>
    <name type="common">Dalmatian daisy</name>
    <name type="synonym">Chrysanthemum cinerariifolium</name>
    <dbReference type="NCBI Taxonomy" id="118510"/>
    <lineage>
        <taxon>Eukaryota</taxon>
        <taxon>Viridiplantae</taxon>
        <taxon>Streptophyta</taxon>
        <taxon>Embryophyta</taxon>
        <taxon>Tracheophyta</taxon>
        <taxon>Spermatophyta</taxon>
        <taxon>Magnoliopsida</taxon>
        <taxon>eudicotyledons</taxon>
        <taxon>Gunneridae</taxon>
        <taxon>Pentapetalae</taxon>
        <taxon>asterids</taxon>
        <taxon>campanulids</taxon>
        <taxon>Asterales</taxon>
        <taxon>Asteraceae</taxon>
        <taxon>Asteroideae</taxon>
        <taxon>Anthemideae</taxon>
        <taxon>Anthemidinae</taxon>
        <taxon>Tanacetum</taxon>
    </lineage>
</organism>
<protein>
    <submittedName>
        <fullName evidence="2">Uncharacterized protein</fullName>
    </submittedName>
</protein>
<reference evidence="2" key="1">
    <citation type="journal article" date="2019" name="Sci. Rep.">
        <title>Draft genome of Tanacetum cinerariifolium, the natural source of mosquito coil.</title>
        <authorList>
            <person name="Yamashiro T."/>
            <person name="Shiraishi A."/>
            <person name="Satake H."/>
            <person name="Nakayama K."/>
        </authorList>
    </citation>
    <scope>NUCLEOTIDE SEQUENCE</scope>
</reference>